<dbReference type="HAMAP" id="MF_00372">
    <property type="entry name" value="HutI"/>
    <property type="match status" value="1"/>
</dbReference>
<dbReference type="HOGENOM" id="CLU_041647_0_1_12"/>
<dbReference type="RefSeq" id="WP_002684589.1">
    <property type="nucleotide sequence ID" value="NZ_CM001795.1"/>
</dbReference>
<comment type="function">
    <text evidence="7">Catalyzes the hydrolytic cleavage of the carbon-nitrogen bond in imidazolone-5-propanoate to yield N-formimidoyl-L-glutamate. It is the third step in the universal histidine degradation pathway.</text>
</comment>
<feature type="domain" description="Amidohydrolase-related" evidence="8">
    <location>
        <begin position="61"/>
        <end position="403"/>
    </location>
</feature>
<sequence>MTLFISDSIFSSTEKKDEDFDKAFAGYIVVEDGLIQKVGKGEVPESLKNQAEKIIDARGKTITAGLVDAHTHLVHGGSREHELAMKLAGKTYLEIHASGGGIFSTVRATRAASKEELTQKALTSLDRMLIHGTTTAESKSGYGLDMETEIKCLEINSYLNKNHPIDIVSTYMGAHATPPEFKDNKEGYIKFMIEEVMPEVKKRGLAEFSDAFCEDKIFSVEETERIMKAAADLGFKLKLHADEIIPLKGAELAAKMNAHSAEHLMAISDEGITALAKSGTVAVLLPATSFFLMSPIYAPAKKMIEEGVRVALATDYNPGSSPTENLQMAMWAACYKMKLLPAQILRGVTINAAYAIDREKTIGSIEEGKQADLVIFDAPNIDFLVYHFGVNSVDQVWKKGKLVAEKGRLVYKN</sequence>
<evidence type="ECO:0000256" key="4">
    <source>
        <dbReference type="ARBA" id="ARBA00022808"/>
    </source>
</evidence>
<feature type="binding site" evidence="7">
    <location>
        <position position="317"/>
    </location>
    <ligand>
        <name>N-formimidoyl-L-glutamate</name>
        <dbReference type="ChEBI" id="CHEBI:58928"/>
    </ligand>
</feature>
<comment type="caution">
    <text evidence="9">The sequence shown here is derived from an EMBL/GenBank/DDBJ whole genome shotgun (WGS) entry which is preliminary data.</text>
</comment>
<evidence type="ECO:0000259" key="8">
    <source>
        <dbReference type="Pfam" id="PF01979"/>
    </source>
</evidence>
<dbReference type="InterPro" id="IPR006680">
    <property type="entry name" value="Amidohydro-rel"/>
</dbReference>
<evidence type="ECO:0000256" key="1">
    <source>
        <dbReference type="ARBA" id="ARBA00012864"/>
    </source>
</evidence>
<evidence type="ECO:0000256" key="5">
    <source>
        <dbReference type="ARBA" id="ARBA00022833"/>
    </source>
</evidence>
<name>A0A0E2EGM3_TREDN</name>
<keyword evidence="3 7" id="KW-0378">Hydrolase</keyword>
<feature type="binding site" evidence="7">
    <location>
        <position position="319"/>
    </location>
    <ligand>
        <name>N-formimidoyl-L-glutamate</name>
        <dbReference type="ChEBI" id="CHEBI:58928"/>
    </ligand>
</feature>
<accession>A0A0E2EGM3</accession>
<organism evidence="9">
    <name type="scientific">Treponema denticola H-22</name>
    <dbReference type="NCBI Taxonomy" id="999432"/>
    <lineage>
        <taxon>Bacteria</taxon>
        <taxon>Pseudomonadati</taxon>
        <taxon>Spirochaetota</taxon>
        <taxon>Spirochaetia</taxon>
        <taxon>Spirochaetales</taxon>
        <taxon>Treponemataceae</taxon>
        <taxon>Treponema</taxon>
    </lineage>
</organism>
<dbReference type="SUPFAM" id="SSF51556">
    <property type="entry name" value="Metallo-dependent hydrolases"/>
    <property type="match status" value="1"/>
</dbReference>
<dbReference type="GO" id="GO:0005506">
    <property type="term" value="F:iron ion binding"/>
    <property type="evidence" value="ECO:0007669"/>
    <property type="project" value="UniProtKB-UniRule"/>
</dbReference>
<dbReference type="UniPathway" id="UPA00379">
    <property type="reaction ID" value="UER00551"/>
</dbReference>
<gene>
    <name evidence="7" type="primary">hutI</name>
    <name evidence="9" type="ORF">HMPREF9726_01480</name>
</gene>
<dbReference type="PATRIC" id="fig|999432.5.peg.1535"/>
<evidence type="ECO:0000313" key="9">
    <source>
        <dbReference type="EMBL" id="EMB33119.1"/>
    </source>
</evidence>
<protein>
    <recommendedName>
        <fullName evidence="1 7">Imidazolonepropionase</fullName>
        <ecNumber evidence="1 7">3.5.2.7</ecNumber>
    </recommendedName>
    <alternativeName>
        <fullName evidence="7">Imidazolone-5-propionate hydrolase</fullName>
    </alternativeName>
</protein>
<feature type="binding site" evidence="7">
    <location>
        <position position="240"/>
    </location>
    <ligand>
        <name>Fe(3+)</name>
        <dbReference type="ChEBI" id="CHEBI:29034"/>
    </ligand>
</feature>
<dbReference type="Gene3D" id="3.20.20.140">
    <property type="entry name" value="Metal-dependent hydrolases"/>
    <property type="match status" value="1"/>
</dbReference>
<evidence type="ECO:0000256" key="7">
    <source>
        <dbReference type="HAMAP-Rule" id="MF_00372"/>
    </source>
</evidence>
<comment type="cofactor">
    <cofactor evidence="7">
        <name>Zn(2+)</name>
        <dbReference type="ChEBI" id="CHEBI:29105"/>
    </cofactor>
    <cofactor evidence="7">
        <name>Fe(3+)</name>
        <dbReference type="ChEBI" id="CHEBI:29034"/>
    </cofactor>
    <text evidence="7">Binds 1 zinc or iron ion per subunit.</text>
</comment>
<comment type="pathway">
    <text evidence="7">Amino-acid degradation; L-histidine degradation into L-glutamate; N-formimidoyl-L-glutamate from L-histidine: step 3/3.</text>
</comment>
<evidence type="ECO:0000256" key="3">
    <source>
        <dbReference type="ARBA" id="ARBA00022801"/>
    </source>
</evidence>
<dbReference type="GO" id="GO:0008270">
    <property type="term" value="F:zinc ion binding"/>
    <property type="evidence" value="ECO:0007669"/>
    <property type="project" value="UniProtKB-UniRule"/>
</dbReference>
<keyword evidence="2 7" id="KW-0479">Metal-binding</keyword>
<feature type="binding site" evidence="7">
    <location>
        <position position="320"/>
    </location>
    <ligand>
        <name>4-imidazolone-5-propanoate</name>
        <dbReference type="ChEBI" id="CHEBI:77893"/>
    </ligand>
</feature>
<dbReference type="GO" id="GO:0005737">
    <property type="term" value="C:cytoplasm"/>
    <property type="evidence" value="ECO:0007669"/>
    <property type="project" value="UniProtKB-SubCell"/>
</dbReference>
<keyword evidence="7" id="KW-0963">Cytoplasm</keyword>
<dbReference type="GO" id="GO:0019557">
    <property type="term" value="P:L-histidine catabolic process to glutamate and formate"/>
    <property type="evidence" value="ECO:0007669"/>
    <property type="project" value="UniProtKB-UniPathway"/>
</dbReference>
<dbReference type="InterPro" id="IPR032466">
    <property type="entry name" value="Metal_Hydrolase"/>
</dbReference>
<comment type="catalytic activity">
    <reaction evidence="7">
        <text>4-imidazolone-5-propanoate + H2O = N-formimidoyl-L-glutamate</text>
        <dbReference type="Rhea" id="RHEA:23660"/>
        <dbReference type="ChEBI" id="CHEBI:15377"/>
        <dbReference type="ChEBI" id="CHEBI:58928"/>
        <dbReference type="ChEBI" id="CHEBI:77893"/>
        <dbReference type="EC" id="3.5.2.7"/>
    </reaction>
</comment>
<keyword evidence="5 7" id="KW-0862">Zinc</keyword>
<dbReference type="GO" id="GO:0050480">
    <property type="term" value="F:imidazolonepropionase activity"/>
    <property type="evidence" value="ECO:0007669"/>
    <property type="project" value="UniProtKB-UniRule"/>
</dbReference>
<feature type="binding site" evidence="7">
    <location>
        <position position="142"/>
    </location>
    <ligand>
        <name>N-formimidoyl-L-glutamate</name>
        <dbReference type="ChEBI" id="CHEBI:58928"/>
    </ligand>
</feature>
<feature type="binding site" evidence="7">
    <location>
        <position position="243"/>
    </location>
    <ligand>
        <name>4-imidazolone-5-propanoate</name>
        <dbReference type="ChEBI" id="CHEBI:77893"/>
    </ligand>
</feature>
<feature type="binding site" evidence="7">
    <location>
        <position position="79"/>
    </location>
    <ligand>
        <name>4-imidazolone-5-propanoate</name>
        <dbReference type="ChEBI" id="CHEBI:77893"/>
    </ligand>
</feature>
<dbReference type="EC" id="3.5.2.7" evidence="1 7"/>
<dbReference type="NCBIfam" id="TIGR01224">
    <property type="entry name" value="hutI"/>
    <property type="match status" value="1"/>
</dbReference>
<feature type="binding site" evidence="7">
    <location>
        <position position="175"/>
    </location>
    <ligand>
        <name>4-imidazolone-5-propanoate</name>
        <dbReference type="ChEBI" id="CHEBI:77893"/>
    </ligand>
</feature>
<feature type="binding site" evidence="7">
    <location>
        <position position="240"/>
    </location>
    <ligand>
        <name>Zn(2+)</name>
        <dbReference type="ChEBI" id="CHEBI:29105"/>
    </ligand>
</feature>
<dbReference type="SUPFAM" id="SSF51338">
    <property type="entry name" value="Composite domain of metallo-dependent hydrolases"/>
    <property type="match status" value="1"/>
</dbReference>
<dbReference type="InterPro" id="IPR005920">
    <property type="entry name" value="HutI"/>
</dbReference>
<feature type="binding site" evidence="7">
    <location>
        <position position="315"/>
    </location>
    <ligand>
        <name>Zn(2+)</name>
        <dbReference type="ChEBI" id="CHEBI:29105"/>
    </ligand>
</feature>
<keyword evidence="4 7" id="KW-0369">Histidine metabolism</keyword>
<evidence type="ECO:0000256" key="6">
    <source>
        <dbReference type="ARBA" id="ARBA00023004"/>
    </source>
</evidence>
<feature type="binding site" evidence="7">
    <location>
        <position position="142"/>
    </location>
    <ligand>
        <name>4-imidazolone-5-propanoate</name>
        <dbReference type="ChEBI" id="CHEBI:77893"/>
    </ligand>
</feature>
<dbReference type="EMBL" id="AGDV01000012">
    <property type="protein sequence ID" value="EMB33119.1"/>
    <property type="molecule type" value="Genomic_DNA"/>
</dbReference>
<comment type="subcellular location">
    <subcellularLocation>
        <location evidence="7">Cytoplasm</location>
    </subcellularLocation>
</comment>
<dbReference type="InterPro" id="IPR011059">
    <property type="entry name" value="Metal-dep_hydrolase_composite"/>
</dbReference>
<dbReference type="Gene3D" id="2.30.40.10">
    <property type="entry name" value="Urease, subunit C, domain 1"/>
    <property type="match status" value="1"/>
</dbReference>
<dbReference type="CDD" id="cd01296">
    <property type="entry name" value="Imidazolone-5PH"/>
    <property type="match status" value="1"/>
</dbReference>
<proteinExistence type="inferred from homology"/>
<feature type="binding site" evidence="7">
    <location>
        <position position="70"/>
    </location>
    <ligand>
        <name>Zn(2+)</name>
        <dbReference type="ChEBI" id="CHEBI:29105"/>
    </ligand>
</feature>
<reference evidence="9" key="1">
    <citation type="submission" date="2012-01" db="EMBL/GenBank/DDBJ databases">
        <title>The Genome Sequence of Treponema denticola H-22.</title>
        <authorList>
            <consortium name="The Broad Institute Genome Sequencing Platform"/>
            <person name="Earl A."/>
            <person name="Ward D."/>
            <person name="Feldgarden M."/>
            <person name="Gevers D."/>
            <person name="Blanton J.M."/>
            <person name="Fenno C.J."/>
            <person name="Baranova O.V."/>
            <person name="Mathney J."/>
            <person name="Dewhirst F.E."/>
            <person name="Izard J."/>
            <person name="Young S.K."/>
            <person name="Zeng Q."/>
            <person name="Gargeya S."/>
            <person name="Fitzgerald M."/>
            <person name="Haas B."/>
            <person name="Abouelleil A."/>
            <person name="Alvarado L."/>
            <person name="Arachchi H.M."/>
            <person name="Berlin A."/>
            <person name="Chapman S.B."/>
            <person name="Gearin G."/>
            <person name="Goldberg J."/>
            <person name="Griggs A."/>
            <person name="Gujja S."/>
            <person name="Hansen M."/>
            <person name="Heiman D."/>
            <person name="Howarth C."/>
            <person name="Larimer J."/>
            <person name="Lui A."/>
            <person name="MacDonald P.J.P."/>
            <person name="McCowen C."/>
            <person name="Montmayeur A."/>
            <person name="Murphy C."/>
            <person name="Neiman D."/>
            <person name="Pearson M."/>
            <person name="Priest M."/>
            <person name="Roberts A."/>
            <person name="Saif S."/>
            <person name="Shea T."/>
            <person name="Sisk P."/>
            <person name="Stolte C."/>
            <person name="Sykes S."/>
            <person name="Wortman J."/>
            <person name="Nusbaum C."/>
            <person name="Birren B."/>
        </authorList>
    </citation>
    <scope>NUCLEOTIDE SEQUENCE [LARGE SCALE GENOMIC DNA]</scope>
    <source>
        <strain evidence="9">H-22</strain>
    </source>
</reference>
<dbReference type="AlphaFoldDB" id="A0A0E2EGM3"/>
<feature type="binding site" evidence="7">
    <location>
        <position position="72"/>
    </location>
    <ligand>
        <name>Zn(2+)</name>
        <dbReference type="ChEBI" id="CHEBI:29105"/>
    </ligand>
</feature>
<feature type="binding site" evidence="7">
    <location>
        <position position="70"/>
    </location>
    <ligand>
        <name>Fe(3+)</name>
        <dbReference type="ChEBI" id="CHEBI:29034"/>
    </ligand>
</feature>
<dbReference type="PANTHER" id="PTHR42752">
    <property type="entry name" value="IMIDAZOLONEPROPIONASE"/>
    <property type="match status" value="1"/>
</dbReference>
<evidence type="ECO:0000256" key="2">
    <source>
        <dbReference type="ARBA" id="ARBA00022723"/>
    </source>
</evidence>
<feature type="binding site" evidence="7">
    <location>
        <position position="315"/>
    </location>
    <ligand>
        <name>Fe(3+)</name>
        <dbReference type="ChEBI" id="CHEBI:29034"/>
    </ligand>
</feature>
<dbReference type="FunFam" id="3.20.20.140:FF:000007">
    <property type="entry name" value="Imidazolonepropionase"/>
    <property type="match status" value="1"/>
</dbReference>
<comment type="similarity">
    <text evidence="7">Belongs to the metallo-dependent hydrolases superfamily. HutI family.</text>
</comment>
<keyword evidence="6 7" id="KW-0408">Iron</keyword>
<dbReference type="PANTHER" id="PTHR42752:SF1">
    <property type="entry name" value="IMIDAZOLONEPROPIONASE-RELATED"/>
    <property type="match status" value="1"/>
</dbReference>
<feature type="binding site" evidence="7">
    <location>
        <position position="72"/>
    </location>
    <ligand>
        <name>Fe(3+)</name>
        <dbReference type="ChEBI" id="CHEBI:29034"/>
    </ligand>
</feature>
<dbReference type="Proteomes" id="UP000011705">
    <property type="component" value="Chromosome"/>
</dbReference>
<dbReference type="Pfam" id="PF01979">
    <property type="entry name" value="Amidohydro_1"/>
    <property type="match status" value="1"/>
</dbReference>
<dbReference type="GO" id="GO:0019556">
    <property type="term" value="P:L-histidine catabolic process to glutamate and formamide"/>
    <property type="evidence" value="ECO:0007669"/>
    <property type="project" value="UniProtKB-UniRule"/>
</dbReference>